<reference evidence="2 3" key="1">
    <citation type="journal article" date="2015" name="Stand. Genomic Sci.">
        <title>Genomic Encyclopedia of Bacterial and Archaeal Type Strains, Phase III: the genomes of soil and plant-associated and newly described type strains.</title>
        <authorList>
            <person name="Whitman W.B."/>
            <person name="Woyke T."/>
            <person name="Klenk H.P."/>
            <person name="Zhou Y."/>
            <person name="Lilburn T.G."/>
            <person name="Beck B.J."/>
            <person name="De Vos P."/>
            <person name="Vandamme P."/>
            <person name="Eisen J.A."/>
            <person name="Garrity G."/>
            <person name="Hugenholtz P."/>
            <person name="Kyrpides N.C."/>
        </authorList>
    </citation>
    <scope>NUCLEOTIDE SEQUENCE [LARGE SCALE GENOMIC DNA]</scope>
    <source>
        <strain evidence="2 3">CGMCC 1.10822</strain>
    </source>
</reference>
<proteinExistence type="predicted"/>
<accession>A0A562QVI2</accession>
<dbReference type="Proteomes" id="UP000318431">
    <property type="component" value="Unassembled WGS sequence"/>
</dbReference>
<evidence type="ECO:0000313" key="3">
    <source>
        <dbReference type="Proteomes" id="UP000318431"/>
    </source>
</evidence>
<protein>
    <submittedName>
        <fullName evidence="2">Glycosyltransferase involved in cell wall biosynthesis</fullName>
    </submittedName>
</protein>
<dbReference type="CDD" id="cd00761">
    <property type="entry name" value="Glyco_tranf_GTA_type"/>
    <property type="match status" value="1"/>
</dbReference>
<feature type="domain" description="Glycosyltransferase 2-like" evidence="1">
    <location>
        <begin position="176"/>
        <end position="298"/>
    </location>
</feature>
<dbReference type="RefSeq" id="WP_145653296.1">
    <property type="nucleotide sequence ID" value="NZ_VLLB01000015.1"/>
</dbReference>
<dbReference type="PANTHER" id="PTHR43685">
    <property type="entry name" value="GLYCOSYLTRANSFERASE"/>
    <property type="match status" value="1"/>
</dbReference>
<dbReference type="InterPro" id="IPR001173">
    <property type="entry name" value="Glyco_trans_2-like"/>
</dbReference>
<keyword evidence="3" id="KW-1185">Reference proteome</keyword>
<name>A0A562QVI2_9BURK</name>
<dbReference type="InterPro" id="IPR029063">
    <property type="entry name" value="SAM-dependent_MTases_sf"/>
</dbReference>
<dbReference type="SUPFAM" id="SSF53335">
    <property type="entry name" value="S-adenosyl-L-methionine-dependent methyltransferases"/>
    <property type="match status" value="1"/>
</dbReference>
<gene>
    <name evidence="2" type="ORF">IP91_05061</name>
</gene>
<dbReference type="InterPro" id="IPR029044">
    <property type="entry name" value="Nucleotide-diphossugar_trans"/>
</dbReference>
<keyword evidence="2" id="KW-0808">Transferase</keyword>
<dbReference type="AlphaFoldDB" id="A0A562QVI2"/>
<comment type="caution">
    <text evidence="2">The sequence shown here is derived from an EMBL/GenBank/DDBJ whole genome shotgun (WGS) entry which is preliminary data.</text>
</comment>
<dbReference type="InterPro" id="IPR050834">
    <property type="entry name" value="Glycosyltransf_2"/>
</dbReference>
<dbReference type="GO" id="GO:0016740">
    <property type="term" value="F:transferase activity"/>
    <property type="evidence" value="ECO:0007669"/>
    <property type="project" value="UniProtKB-KW"/>
</dbReference>
<dbReference type="Pfam" id="PF00535">
    <property type="entry name" value="Glycos_transf_2"/>
    <property type="match status" value="1"/>
</dbReference>
<evidence type="ECO:0000313" key="2">
    <source>
        <dbReference type="EMBL" id="TWI60653.1"/>
    </source>
</evidence>
<dbReference type="Gene3D" id="3.40.50.150">
    <property type="entry name" value="Vaccinia Virus protein VP39"/>
    <property type="match status" value="1"/>
</dbReference>
<dbReference type="EMBL" id="VLLB01000015">
    <property type="protein sequence ID" value="TWI60653.1"/>
    <property type="molecule type" value="Genomic_DNA"/>
</dbReference>
<dbReference type="PANTHER" id="PTHR43685:SF2">
    <property type="entry name" value="GLYCOSYLTRANSFERASE 2-LIKE DOMAIN-CONTAINING PROTEIN"/>
    <property type="match status" value="1"/>
</dbReference>
<dbReference type="Gene3D" id="3.90.550.10">
    <property type="entry name" value="Spore Coat Polysaccharide Biosynthesis Protein SpsA, Chain A"/>
    <property type="match status" value="1"/>
</dbReference>
<evidence type="ECO:0000259" key="1">
    <source>
        <dbReference type="Pfam" id="PF00535"/>
    </source>
</evidence>
<dbReference type="SUPFAM" id="SSF53448">
    <property type="entry name" value="Nucleotide-diphospho-sugar transferases"/>
    <property type="match status" value="1"/>
</dbReference>
<dbReference type="OrthoDB" id="9798249at2"/>
<sequence>MTTRTLDLGCTGLPQNPFHAEEVCGTAAVARPADGVAAADLQRDALPYADCSFDYLSGFDVLARLPRLVHLPAPRNAFVELMNEAWRVLKPGGHFFVLVPGPGPAMQADPAIVNMINEHTFPLYFGRAATKTPGFRGAFEVLRQEWRNDGRGEQLCAVLRKVEPGPAPVAHTGLVSVVIPVYNGARYIGQTLDSVLAQTHRELEVLVIDDGSSDGSHALLEEYGRNDPRVRVLRTPANLGTAPRVLNFALPHVRGDYFVYSSQDDLFSADWLAAMHARAVATGADAVVPDVVLHYPADPALDRVLSGLRGDRDVELSGRDAAAHSLDWSIPGNALWRAGLVKFFGFKEFGLNSDEYSARLLFINANKVVFSGGTFYYRQDNAAAVTKRFTYRSFDFAYTQLRLYQLLAAEGYPADVLQREALKALSTRNQLQAWLDGPEGASFTADERAAAQQRLDRVTRGMRPDPMFAAVL</sequence>
<organism evidence="2 3">
    <name type="scientific">Pseudoduganella lurida</name>
    <dbReference type="NCBI Taxonomy" id="1036180"/>
    <lineage>
        <taxon>Bacteria</taxon>
        <taxon>Pseudomonadati</taxon>
        <taxon>Pseudomonadota</taxon>
        <taxon>Betaproteobacteria</taxon>
        <taxon>Burkholderiales</taxon>
        <taxon>Oxalobacteraceae</taxon>
        <taxon>Telluria group</taxon>
        <taxon>Pseudoduganella</taxon>
    </lineage>
</organism>